<dbReference type="AlphaFoldDB" id="A0AAE2SE91"/>
<keyword evidence="1" id="KW-0732">Signal</keyword>
<evidence type="ECO:0000313" key="2">
    <source>
        <dbReference type="EMBL" id="MBK1854721.1"/>
    </source>
</evidence>
<protein>
    <recommendedName>
        <fullName evidence="4">GTA TIM-barrel-like domain-containing protein</fullName>
    </recommendedName>
</protein>
<dbReference type="RefSeq" id="WP_309489332.1">
    <property type="nucleotide sequence ID" value="NZ_JAENIG010000004.1"/>
</dbReference>
<proteinExistence type="predicted"/>
<comment type="caution">
    <text evidence="2">The sequence shown here is derived from an EMBL/GenBank/DDBJ whole genome shotgun (WGS) entry which is preliminary data.</text>
</comment>
<name>A0AAE2SE91_9BACT</name>
<evidence type="ECO:0000256" key="1">
    <source>
        <dbReference type="SAM" id="SignalP"/>
    </source>
</evidence>
<sequence>MLRPLIALLLLVTPMHAALDRGVWFWGNTTTPAGPSPYGSSVVVGDAAAEDETISFFTSHAVKRVYGSYQNRPVSEPTVIADWNLKLNDAGVQSQLLLSGYEVNDPVWVADLLDKVQDRFIDFNDSYAATPGKQFDALHLDLEPQGLSDWDISSATRRALLDDLADTYTAIRTLLDDNGYASIPIYADIPFFWDKLPADGGSVAWADAADRDTWFAAIGASLTGVSVMTFSKDNVPALEDATLYERTGSFPGFARIAIQPKGWPGEMWPSILHFYAVLNELELTHAPDYATDIENYAFWRYSIATIGPVIGSAVEIDIELSDDPGVTPIGDLDVGPVIIFPGEAGYTYSLKSTASLEPDDWRSETSHQVDAEGGFQWFRIPVPPRGPRSFYRLEVELTPAE</sequence>
<gene>
    <name evidence="2" type="ORF">JIN83_07105</name>
</gene>
<feature type="chain" id="PRO_5042038347" description="GTA TIM-barrel-like domain-containing protein" evidence="1">
    <location>
        <begin position="18"/>
        <end position="401"/>
    </location>
</feature>
<accession>A0AAE2SE91</accession>
<keyword evidence="3" id="KW-1185">Reference proteome</keyword>
<dbReference type="EMBL" id="JAENIG010000004">
    <property type="protein sequence ID" value="MBK1854721.1"/>
    <property type="molecule type" value="Genomic_DNA"/>
</dbReference>
<feature type="signal peptide" evidence="1">
    <location>
        <begin position="1"/>
        <end position="17"/>
    </location>
</feature>
<organism evidence="2 3">
    <name type="scientific">Oceaniferula flava</name>
    <dbReference type="NCBI Taxonomy" id="2800421"/>
    <lineage>
        <taxon>Bacteria</taxon>
        <taxon>Pseudomonadati</taxon>
        <taxon>Verrucomicrobiota</taxon>
        <taxon>Verrucomicrobiia</taxon>
        <taxon>Verrucomicrobiales</taxon>
        <taxon>Verrucomicrobiaceae</taxon>
        <taxon>Oceaniferula</taxon>
    </lineage>
</organism>
<dbReference type="Proteomes" id="UP000634206">
    <property type="component" value="Unassembled WGS sequence"/>
</dbReference>
<reference evidence="2" key="1">
    <citation type="submission" date="2021-01" db="EMBL/GenBank/DDBJ databases">
        <title>Modified the classification status of verrucomicrobia.</title>
        <authorList>
            <person name="Feng X."/>
        </authorList>
    </citation>
    <scope>NUCLEOTIDE SEQUENCE</scope>
    <source>
        <strain evidence="2">5K15</strain>
    </source>
</reference>
<evidence type="ECO:0000313" key="3">
    <source>
        <dbReference type="Proteomes" id="UP000634206"/>
    </source>
</evidence>
<evidence type="ECO:0008006" key="4">
    <source>
        <dbReference type="Google" id="ProtNLM"/>
    </source>
</evidence>